<dbReference type="OrthoDB" id="5296at2759"/>
<dbReference type="PANTHER" id="PTHR44229">
    <property type="entry name" value="15-HYDROXYPROSTAGLANDIN DEHYDROGENASE [NAD(+)]"/>
    <property type="match status" value="1"/>
</dbReference>
<keyword evidence="5" id="KW-1185">Reference proteome</keyword>
<evidence type="ECO:0000313" key="4">
    <source>
        <dbReference type="EMBL" id="UJO16471.1"/>
    </source>
</evidence>
<organism evidence="4 5">
    <name type="scientific">Passalora fulva</name>
    <name type="common">Tomato leaf mold</name>
    <name type="synonym">Cladosporium fulvum</name>
    <dbReference type="NCBI Taxonomy" id="5499"/>
    <lineage>
        <taxon>Eukaryota</taxon>
        <taxon>Fungi</taxon>
        <taxon>Dikarya</taxon>
        <taxon>Ascomycota</taxon>
        <taxon>Pezizomycotina</taxon>
        <taxon>Dothideomycetes</taxon>
        <taxon>Dothideomycetidae</taxon>
        <taxon>Mycosphaerellales</taxon>
        <taxon>Mycosphaerellaceae</taxon>
        <taxon>Fulvia</taxon>
    </lineage>
</organism>
<dbReference type="Proteomes" id="UP000756132">
    <property type="component" value="Chromosome 4"/>
</dbReference>
<protein>
    <submittedName>
        <fullName evidence="4">3beta-hydroxysteroid dehydrogenase 2</fullName>
    </submittedName>
</protein>
<gene>
    <name evidence="4" type="ORF">CLAFUR5_05015</name>
</gene>
<comment type="similarity">
    <text evidence="1">Belongs to the short-chain dehydrogenases/reductases (SDR) family.</text>
</comment>
<dbReference type="PROSITE" id="PS00061">
    <property type="entry name" value="ADH_SHORT"/>
    <property type="match status" value="1"/>
</dbReference>
<evidence type="ECO:0000256" key="3">
    <source>
        <dbReference type="ARBA" id="ARBA00023002"/>
    </source>
</evidence>
<dbReference type="GeneID" id="71984893"/>
<proteinExistence type="inferred from homology"/>
<dbReference type="InterPro" id="IPR020904">
    <property type="entry name" value="Sc_DH/Rdtase_CS"/>
</dbReference>
<dbReference type="Pfam" id="PF00106">
    <property type="entry name" value="adh_short"/>
    <property type="match status" value="1"/>
</dbReference>
<dbReference type="SUPFAM" id="SSF51735">
    <property type="entry name" value="NAD(P)-binding Rossmann-fold domains"/>
    <property type="match status" value="1"/>
</dbReference>
<dbReference type="PANTHER" id="PTHR44229:SF4">
    <property type="entry name" value="15-HYDROXYPROSTAGLANDIN DEHYDROGENASE [NAD(+)]"/>
    <property type="match status" value="1"/>
</dbReference>
<sequence>MVVGHFPLSGKICVGTGGGSGIGLAFVKLALDSGAKCLIADISLTTHAQQLVDFSSEIERLFGEGAVADVWVPSAGSFGPKWSSWLNDTEDDGYATMKINAEHPLKLSRIAMRSLLGANKPGVILLLSSMAGLQGAYSCPLYVASKHAVVGFAKSMAQADVDQNVKVVCVCPGIVDTPLWTGDAAKEYTITMASHKNEV</sequence>
<dbReference type="PRINTS" id="PR00081">
    <property type="entry name" value="GDHRDH"/>
</dbReference>
<reference evidence="4" key="1">
    <citation type="submission" date="2021-12" db="EMBL/GenBank/DDBJ databases">
        <authorList>
            <person name="Zaccaron A."/>
            <person name="Stergiopoulos I."/>
        </authorList>
    </citation>
    <scope>NUCLEOTIDE SEQUENCE</scope>
    <source>
        <strain evidence="4">Race5_Kim</strain>
    </source>
</reference>
<dbReference type="AlphaFoldDB" id="A0A9Q8P7W9"/>
<name>A0A9Q8P7W9_PASFU</name>
<keyword evidence="2" id="KW-0521">NADP</keyword>
<dbReference type="EMBL" id="CP090166">
    <property type="protein sequence ID" value="UJO16471.1"/>
    <property type="molecule type" value="Genomic_DNA"/>
</dbReference>
<dbReference type="GO" id="GO:0005737">
    <property type="term" value="C:cytoplasm"/>
    <property type="evidence" value="ECO:0007669"/>
    <property type="project" value="TreeGrafter"/>
</dbReference>
<keyword evidence="3" id="KW-0560">Oxidoreductase</keyword>
<accession>A0A9Q8P7W9</accession>
<dbReference type="InterPro" id="IPR002347">
    <property type="entry name" value="SDR_fam"/>
</dbReference>
<dbReference type="RefSeq" id="XP_047760837.1">
    <property type="nucleotide sequence ID" value="XM_047904163.1"/>
</dbReference>
<dbReference type="Gene3D" id="3.40.50.720">
    <property type="entry name" value="NAD(P)-binding Rossmann-like Domain"/>
    <property type="match status" value="1"/>
</dbReference>
<dbReference type="KEGG" id="ffu:CLAFUR5_05015"/>
<dbReference type="GO" id="GO:0016616">
    <property type="term" value="F:oxidoreductase activity, acting on the CH-OH group of donors, NAD or NADP as acceptor"/>
    <property type="evidence" value="ECO:0007669"/>
    <property type="project" value="TreeGrafter"/>
</dbReference>
<dbReference type="InterPro" id="IPR036291">
    <property type="entry name" value="NAD(P)-bd_dom_sf"/>
</dbReference>
<reference evidence="4" key="2">
    <citation type="journal article" date="2022" name="Microb. Genom.">
        <title>A chromosome-scale genome assembly of the tomato pathogen Cladosporium fulvum reveals a compartmentalized genome architecture and the presence of a dispensable chromosome.</title>
        <authorList>
            <person name="Zaccaron A.Z."/>
            <person name="Chen L.H."/>
            <person name="Samaras A."/>
            <person name="Stergiopoulos I."/>
        </authorList>
    </citation>
    <scope>NUCLEOTIDE SEQUENCE</scope>
    <source>
        <strain evidence="4">Race5_Kim</strain>
    </source>
</reference>
<evidence type="ECO:0000313" key="5">
    <source>
        <dbReference type="Proteomes" id="UP000756132"/>
    </source>
</evidence>
<evidence type="ECO:0000256" key="1">
    <source>
        <dbReference type="ARBA" id="ARBA00006484"/>
    </source>
</evidence>
<evidence type="ECO:0000256" key="2">
    <source>
        <dbReference type="ARBA" id="ARBA00022857"/>
    </source>
</evidence>